<feature type="domain" description="Chemokine interleukin-8-like" evidence="2">
    <location>
        <begin position="24"/>
        <end position="87"/>
    </location>
</feature>
<organism evidence="3 4">
    <name type="scientific">Electrophorus electricus</name>
    <name type="common">Electric eel</name>
    <name type="synonym">Gymnotus electricus</name>
    <dbReference type="NCBI Taxonomy" id="8005"/>
    <lineage>
        <taxon>Eukaryota</taxon>
        <taxon>Metazoa</taxon>
        <taxon>Chordata</taxon>
        <taxon>Craniata</taxon>
        <taxon>Vertebrata</taxon>
        <taxon>Euteleostomi</taxon>
        <taxon>Actinopterygii</taxon>
        <taxon>Neopterygii</taxon>
        <taxon>Teleostei</taxon>
        <taxon>Ostariophysi</taxon>
        <taxon>Gymnotiformes</taxon>
        <taxon>Gymnotoidei</taxon>
        <taxon>Gymnotidae</taxon>
        <taxon>Electrophorus</taxon>
    </lineage>
</organism>
<keyword evidence="1" id="KW-0202">Cytokine</keyword>
<dbReference type="Gene3D" id="2.40.50.40">
    <property type="match status" value="1"/>
</dbReference>
<proteinExistence type="predicted"/>
<reference evidence="3" key="4">
    <citation type="submission" date="2025-08" db="UniProtKB">
        <authorList>
            <consortium name="Ensembl"/>
        </authorList>
    </citation>
    <scope>IDENTIFICATION</scope>
</reference>
<dbReference type="InterPro" id="IPR001811">
    <property type="entry name" value="Chemokine_IL8-like_dom"/>
</dbReference>
<evidence type="ECO:0000256" key="1">
    <source>
        <dbReference type="ARBA" id="ARBA00022514"/>
    </source>
</evidence>
<reference evidence="3" key="3">
    <citation type="submission" date="2020-05" db="EMBL/GenBank/DDBJ databases">
        <title>Electrophorus electricus (electric eel) genome, fEleEle1, primary haplotype.</title>
        <authorList>
            <person name="Myers G."/>
            <person name="Meyer A."/>
            <person name="Fedrigo O."/>
            <person name="Formenti G."/>
            <person name="Rhie A."/>
            <person name="Tracey A."/>
            <person name="Sims Y."/>
            <person name="Jarvis E.D."/>
        </authorList>
    </citation>
    <scope>NUCLEOTIDE SEQUENCE [LARGE SCALE GENOMIC DNA]</scope>
</reference>
<keyword evidence="4" id="KW-1185">Reference proteome</keyword>
<protein>
    <recommendedName>
        <fullName evidence="2">Chemokine interleukin-8-like domain-containing protein</fullName>
    </recommendedName>
</protein>
<dbReference type="Ensembl" id="ENSEEET00000019025.2">
    <property type="protein sequence ID" value="ENSEEEP00000018814.1"/>
    <property type="gene ID" value="ENSEEEG00000009244.2"/>
</dbReference>
<reference evidence="4" key="2">
    <citation type="journal article" date="2017" name="Sci. Adv.">
        <title>A tail of two voltages: Proteomic comparison of the three electric organs of the electric eel.</title>
        <authorList>
            <person name="Traeger L.L."/>
            <person name="Sabat G."/>
            <person name="Barrett-Wilt G.A."/>
            <person name="Wells G.B."/>
            <person name="Sussman M.R."/>
        </authorList>
    </citation>
    <scope>NUCLEOTIDE SEQUENCE [LARGE SCALE GENOMIC DNA]</scope>
</reference>
<dbReference type="GO" id="GO:0006955">
    <property type="term" value="P:immune response"/>
    <property type="evidence" value="ECO:0007669"/>
    <property type="project" value="InterPro"/>
</dbReference>
<gene>
    <name evidence="3" type="primary">ccl19a.2</name>
</gene>
<sequence>DPAQVASCSLLGFVLKYYCFTDHAIDCCLTTTGQFLPRHIAVSYTMQEKSACRIPATVFITRKNKKICSPPLEDARYPWVKKLITHLDNLNGKNGDKHNITAKLQAKSSKYL</sequence>
<dbReference type="InterPro" id="IPR036048">
    <property type="entry name" value="Interleukin_8-like_sf"/>
</dbReference>
<evidence type="ECO:0000313" key="3">
    <source>
        <dbReference type="Ensembl" id="ENSEEEP00000018814.1"/>
    </source>
</evidence>
<dbReference type="Proteomes" id="UP000314983">
    <property type="component" value="Chromosome 9"/>
</dbReference>
<evidence type="ECO:0000259" key="2">
    <source>
        <dbReference type="SMART" id="SM00199"/>
    </source>
</evidence>
<reference evidence="3" key="5">
    <citation type="submission" date="2025-09" db="UniProtKB">
        <authorList>
            <consortium name="Ensembl"/>
        </authorList>
    </citation>
    <scope>IDENTIFICATION</scope>
</reference>
<dbReference type="GO" id="GO:0005615">
    <property type="term" value="C:extracellular space"/>
    <property type="evidence" value="ECO:0007669"/>
    <property type="project" value="UniProtKB-KW"/>
</dbReference>
<name>A0A4W4F2Q9_ELEEL</name>
<dbReference type="SMART" id="SM00199">
    <property type="entry name" value="SCY"/>
    <property type="match status" value="1"/>
</dbReference>
<accession>A0A4W4F2Q9</accession>
<dbReference type="STRING" id="8005.ENSEEEP00000018814"/>
<dbReference type="GO" id="GO:0008009">
    <property type="term" value="F:chemokine activity"/>
    <property type="evidence" value="ECO:0007669"/>
    <property type="project" value="InterPro"/>
</dbReference>
<evidence type="ECO:0000313" key="4">
    <source>
        <dbReference type="Proteomes" id="UP000314983"/>
    </source>
</evidence>
<dbReference type="Pfam" id="PF00048">
    <property type="entry name" value="IL8"/>
    <property type="match status" value="1"/>
</dbReference>
<dbReference type="SUPFAM" id="SSF54117">
    <property type="entry name" value="Interleukin 8-like chemokines"/>
    <property type="match status" value="1"/>
</dbReference>
<dbReference type="GeneTree" id="ENSGT01030000234821"/>
<dbReference type="InterPro" id="IPR039809">
    <property type="entry name" value="Chemokine_b/g/d"/>
</dbReference>
<reference evidence="4" key="1">
    <citation type="journal article" date="2014" name="Science">
        <title>Nonhuman genetics. Genomic basis for the convergent evolution of electric organs.</title>
        <authorList>
            <person name="Gallant J.R."/>
            <person name="Traeger L.L."/>
            <person name="Volkening J.D."/>
            <person name="Moffett H."/>
            <person name="Chen P.H."/>
            <person name="Novina C.D."/>
            <person name="Phillips G.N.Jr."/>
            <person name="Anand R."/>
            <person name="Wells G.B."/>
            <person name="Pinch M."/>
            <person name="Guth R."/>
            <person name="Unguez G.A."/>
            <person name="Albert J.S."/>
            <person name="Zakon H.H."/>
            <person name="Samanta M.P."/>
            <person name="Sussman M.R."/>
        </authorList>
    </citation>
    <scope>NUCLEOTIDE SEQUENCE [LARGE SCALE GENOMIC DNA]</scope>
</reference>
<dbReference type="AlphaFoldDB" id="A0A4W4F2Q9"/>
<dbReference type="PANTHER" id="PTHR12015">
    <property type="entry name" value="SMALL INDUCIBLE CYTOKINE A"/>
    <property type="match status" value="1"/>
</dbReference>